<accession>A0A392PQM8</accession>
<comment type="caution">
    <text evidence="1">The sequence shown here is derived from an EMBL/GenBank/DDBJ whole genome shotgun (WGS) entry which is preliminary data.</text>
</comment>
<organism evidence="1 2">
    <name type="scientific">Trifolium medium</name>
    <dbReference type="NCBI Taxonomy" id="97028"/>
    <lineage>
        <taxon>Eukaryota</taxon>
        <taxon>Viridiplantae</taxon>
        <taxon>Streptophyta</taxon>
        <taxon>Embryophyta</taxon>
        <taxon>Tracheophyta</taxon>
        <taxon>Spermatophyta</taxon>
        <taxon>Magnoliopsida</taxon>
        <taxon>eudicotyledons</taxon>
        <taxon>Gunneridae</taxon>
        <taxon>Pentapetalae</taxon>
        <taxon>rosids</taxon>
        <taxon>fabids</taxon>
        <taxon>Fabales</taxon>
        <taxon>Fabaceae</taxon>
        <taxon>Papilionoideae</taxon>
        <taxon>50 kb inversion clade</taxon>
        <taxon>NPAAA clade</taxon>
        <taxon>Hologalegina</taxon>
        <taxon>IRL clade</taxon>
        <taxon>Trifolieae</taxon>
        <taxon>Trifolium</taxon>
    </lineage>
</organism>
<name>A0A392PQM8_9FABA</name>
<dbReference type="EMBL" id="LXQA010087395">
    <property type="protein sequence ID" value="MCI13225.1"/>
    <property type="molecule type" value="Genomic_DNA"/>
</dbReference>
<dbReference type="Proteomes" id="UP000265520">
    <property type="component" value="Unassembled WGS sequence"/>
</dbReference>
<protein>
    <submittedName>
        <fullName evidence="1">F-box/kelch-repeat protein</fullName>
    </submittedName>
</protein>
<keyword evidence="2" id="KW-1185">Reference proteome</keyword>
<feature type="non-terminal residue" evidence="1">
    <location>
        <position position="1"/>
    </location>
</feature>
<reference evidence="1 2" key="1">
    <citation type="journal article" date="2018" name="Front. Plant Sci.">
        <title>Red Clover (Trifolium pratense) and Zigzag Clover (T. medium) - A Picture of Genomic Similarities and Differences.</title>
        <authorList>
            <person name="Dluhosova J."/>
            <person name="Istvanek J."/>
            <person name="Nedelnik J."/>
            <person name="Repkova J."/>
        </authorList>
    </citation>
    <scope>NUCLEOTIDE SEQUENCE [LARGE SCALE GENOMIC DNA]</scope>
    <source>
        <strain evidence="2">cv. 10/8</strain>
        <tissue evidence="1">Leaf</tissue>
    </source>
</reference>
<evidence type="ECO:0000313" key="1">
    <source>
        <dbReference type="EMBL" id="MCI13225.1"/>
    </source>
</evidence>
<evidence type="ECO:0000313" key="2">
    <source>
        <dbReference type="Proteomes" id="UP000265520"/>
    </source>
</evidence>
<dbReference type="AlphaFoldDB" id="A0A392PQM8"/>
<sequence length="97" mass="10243">GLEGEDALDRMPSCGYSIGAVDGCIYSRNSSQTDFMAARQAGTKLSVTVNNDLYALDPSSSLDSAKKTQKTPFGMMTQVATCSKCGGLGDHRKLSKV</sequence>
<proteinExistence type="predicted"/>